<evidence type="ECO:0000256" key="3">
    <source>
        <dbReference type="ARBA" id="ARBA00023163"/>
    </source>
</evidence>
<name>A0A7W4K6Z3_9PROT</name>
<reference evidence="7 8" key="1">
    <citation type="submission" date="2020-04" db="EMBL/GenBank/DDBJ databases">
        <title>Description of novel Gluconacetobacter.</title>
        <authorList>
            <person name="Sombolestani A."/>
        </authorList>
    </citation>
    <scope>NUCLEOTIDE SEQUENCE [LARGE SCALE GENOMIC DNA]</scope>
    <source>
        <strain evidence="7 8">LMG 27802</strain>
    </source>
</reference>
<organism evidence="7 8">
    <name type="scientific">Gluconacetobacter tumulisoli</name>
    <dbReference type="NCBI Taxonomy" id="1286189"/>
    <lineage>
        <taxon>Bacteria</taxon>
        <taxon>Pseudomonadati</taxon>
        <taxon>Pseudomonadota</taxon>
        <taxon>Alphaproteobacteria</taxon>
        <taxon>Acetobacterales</taxon>
        <taxon>Acetobacteraceae</taxon>
        <taxon>Gluconacetobacter</taxon>
    </lineage>
</organism>
<dbReference type="AlphaFoldDB" id="A0A7W4K6Z3"/>
<dbReference type="SUPFAM" id="SSF55781">
    <property type="entry name" value="GAF domain-like"/>
    <property type="match status" value="1"/>
</dbReference>
<comment type="caution">
    <text evidence="7">The sequence shown here is derived from an EMBL/GenBank/DDBJ whole genome shotgun (WGS) entry which is preliminary data.</text>
</comment>
<dbReference type="InterPro" id="IPR036388">
    <property type="entry name" value="WH-like_DNA-bd_sf"/>
</dbReference>
<evidence type="ECO:0000259" key="6">
    <source>
        <dbReference type="PROSITE" id="PS51078"/>
    </source>
</evidence>
<dbReference type="Pfam" id="PF01614">
    <property type="entry name" value="IclR_C"/>
    <property type="match status" value="1"/>
</dbReference>
<dbReference type="InterPro" id="IPR005471">
    <property type="entry name" value="Tscrpt_reg_IclR_N"/>
</dbReference>
<dbReference type="InterPro" id="IPR050707">
    <property type="entry name" value="HTH_MetabolicPath_Reg"/>
</dbReference>
<evidence type="ECO:0000313" key="7">
    <source>
        <dbReference type="EMBL" id="MBB2201524.1"/>
    </source>
</evidence>
<dbReference type="SUPFAM" id="SSF46785">
    <property type="entry name" value="Winged helix' DNA-binding domain"/>
    <property type="match status" value="1"/>
</dbReference>
<feature type="domain" description="IclR-ED" evidence="6">
    <location>
        <begin position="86"/>
        <end position="268"/>
    </location>
</feature>
<evidence type="ECO:0000256" key="4">
    <source>
        <dbReference type="SAM" id="MobiDB-lite"/>
    </source>
</evidence>
<feature type="region of interest" description="Disordered" evidence="4">
    <location>
        <begin position="1"/>
        <end position="22"/>
    </location>
</feature>
<evidence type="ECO:0000313" key="8">
    <source>
        <dbReference type="Proteomes" id="UP000578030"/>
    </source>
</evidence>
<dbReference type="SMART" id="SM00346">
    <property type="entry name" value="HTH_ICLR"/>
    <property type="match status" value="1"/>
</dbReference>
<dbReference type="PROSITE" id="PS51078">
    <property type="entry name" value="ICLR_ED"/>
    <property type="match status" value="1"/>
</dbReference>
<dbReference type="PROSITE" id="PS51077">
    <property type="entry name" value="HTH_ICLR"/>
    <property type="match status" value="1"/>
</dbReference>
<keyword evidence="1" id="KW-0805">Transcription regulation</keyword>
<dbReference type="EMBL" id="JABEQM010000005">
    <property type="protein sequence ID" value="MBB2201524.1"/>
    <property type="molecule type" value="Genomic_DNA"/>
</dbReference>
<dbReference type="InterPro" id="IPR014757">
    <property type="entry name" value="Tscrpt_reg_IclR_C"/>
</dbReference>
<dbReference type="GO" id="GO:0045892">
    <property type="term" value="P:negative regulation of DNA-templated transcription"/>
    <property type="evidence" value="ECO:0007669"/>
    <property type="project" value="TreeGrafter"/>
</dbReference>
<dbReference type="Pfam" id="PF09339">
    <property type="entry name" value="HTH_IclR"/>
    <property type="match status" value="1"/>
</dbReference>
<dbReference type="PANTHER" id="PTHR30136:SF35">
    <property type="entry name" value="HTH-TYPE TRANSCRIPTIONAL REGULATOR RV1719"/>
    <property type="match status" value="1"/>
</dbReference>
<dbReference type="PANTHER" id="PTHR30136">
    <property type="entry name" value="HELIX-TURN-HELIX TRANSCRIPTIONAL REGULATOR, ICLR FAMILY"/>
    <property type="match status" value="1"/>
</dbReference>
<dbReference type="Gene3D" id="3.30.450.40">
    <property type="match status" value="1"/>
</dbReference>
<evidence type="ECO:0000256" key="2">
    <source>
        <dbReference type="ARBA" id="ARBA00023125"/>
    </source>
</evidence>
<dbReference type="InterPro" id="IPR029016">
    <property type="entry name" value="GAF-like_dom_sf"/>
</dbReference>
<keyword evidence="8" id="KW-1185">Reference proteome</keyword>
<keyword evidence="2" id="KW-0238">DNA-binding</keyword>
<gene>
    <name evidence="7" type="ORF">HLH28_08010</name>
</gene>
<dbReference type="Gene3D" id="1.10.10.10">
    <property type="entry name" value="Winged helix-like DNA-binding domain superfamily/Winged helix DNA-binding domain"/>
    <property type="match status" value="1"/>
</dbReference>
<proteinExistence type="predicted"/>
<evidence type="ECO:0000256" key="1">
    <source>
        <dbReference type="ARBA" id="ARBA00023015"/>
    </source>
</evidence>
<sequence>MLAPKLSSSRAKDGTTTDGRRSRVSGIDRALQILDHLHGRGEADGAYSIAKAIGAPLSTVYVIVDDLLEKNLLARTPDGSVWLGERLYHYGLAYARSLDLMKVARDEMHVLRTEAGETVQICGRDGDFMVVLDMADGPDHFQVASRIGTRVPLNWTASGRLLVAHLPEQERLDLFRRCTTASPTGKAETDPEALSRASVRAFGSRISIQAGESDFAVACIASPICDARGDCRATISIVLPATKAQRDSERYGALVRHAAQRIEERMGWRPLHAVLENDPMPVTDDP</sequence>
<dbReference type="InterPro" id="IPR036390">
    <property type="entry name" value="WH_DNA-bd_sf"/>
</dbReference>
<feature type="compositionally biased region" description="Basic and acidic residues" evidence="4">
    <location>
        <begin position="10"/>
        <end position="21"/>
    </location>
</feature>
<dbReference type="GO" id="GO:0003677">
    <property type="term" value="F:DNA binding"/>
    <property type="evidence" value="ECO:0007669"/>
    <property type="project" value="UniProtKB-KW"/>
</dbReference>
<protein>
    <submittedName>
        <fullName evidence="7">IclR family transcriptional regulator</fullName>
    </submittedName>
</protein>
<dbReference type="Proteomes" id="UP000578030">
    <property type="component" value="Unassembled WGS sequence"/>
</dbReference>
<feature type="domain" description="HTH iclR-type" evidence="5">
    <location>
        <begin position="24"/>
        <end position="92"/>
    </location>
</feature>
<evidence type="ECO:0000259" key="5">
    <source>
        <dbReference type="PROSITE" id="PS51077"/>
    </source>
</evidence>
<keyword evidence="3" id="KW-0804">Transcription</keyword>
<dbReference type="GO" id="GO:0003700">
    <property type="term" value="F:DNA-binding transcription factor activity"/>
    <property type="evidence" value="ECO:0007669"/>
    <property type="project" value="TreeGrafter"/>
</dbReference>
<accession>A0A7W4K6Z3</accession>